<gene>
    <name evidence="2" type="ORF">TT172_LOCUS7431</name>
</gene>
<dbReference type="Proteomes" id="UP000289323">
    <property type="component" value="Unassembled WGS sequence"/>
</dbReference>
<evidence type="ECO:0000313" key="2">
    <source>
        <dbReference type="EMBL" id="SPQ25012.1"/>
    </source>
</evidence>
<dbReference type="GO" id="GO:0016491">
    <property type="term" value="F:oxidoreductase activity"/>
    <property type="evidence" value="ECO:0007669"/>
    <property type="project" value="InterPro"/>
</dbReference>
<name>A0A446BR79_9PEZI</name>
<accession>A0A446BR79</accession>
<dbReference type="AlphaFoldDB" id="A0A446BR79"/>
<dbReference type="PANTHER" id="PTHR34598">
    <property type="entry name" value="BLL6449 PROTEIN"/>
    <property type="match status" value="1"/>
</dbReference>
<dbReference type="EMBL" id="OUUZ01000014">
    <property type="protein sequence ID" value="SPQ25012.1"/>
    <property type="molecule type" value="Genomic_DNA"/>
</dbReference>
<reference evidence="2 3" key="1">
    <citation type="submission" date="2018-04" db="EMBL/GenBank/DDBJ databases">
        <authorList>
            <person name="Huttner S."/>
            <person name="Dainat J."/>
        </authorList>
    </citation>
    <scope>NUCLEOTIDE SEQUENCE [LARGE SCALE GENOMIC DNA]</scope>
</reference>
<dbReference type="PANTHER" id="PTHR34598:SF3">
    <property type="entry name" value="OXIDOREDUCTASE AN1597"/>
    <property type="match status" value="1"/>
</dbReference>
<protein>
    <submittedName>
        <fullName evidence="2">7add956d-426e-4456-81cb-bc08d48ebd87</fullName>
    </submittedName>
</protein>
<proteinExistence type="inferred from homology"/>
<evidence type="ECO:0000256" key="1">
    <source>
        <dbReference type="ARBA" id="ARBA00023604"/>
    </source>
</evidence>
<organism evidence="2 3">
    <name type="scientific">Thermothielavioides terrestris</name>
    <dbReference type="NCBI Taxonomy" id="2587410"/>
    <lineage>
        <taxon>Eukaryota</taxon>
        <taxon>Fungi</taxon>
        <taxon>Dikarya</taxon>
        <taxon>Ascomycota</taxon>
        <taxon>Pezizomycotina</taxon>
        <taxon>Sordariomycetes</taxon>
        <taxon>Sordariomycetidae</taxon>
        <taxon>Sordariales</taxon>
        <taxon>Chaetomiaceae</taxon>
        <taxon>Thermothielavioides</taxon>
    </lineage>
</organism>
<comment type="similarity">
    <text evidence="1">Belongs to the asaB hydroxylase/desaturase family.</text>
</comment>
<dbReference type="InterPro" id="IPR044053">
    <property type="entry name" value="AsaB-like"/>
</dbReference>
<evidence type="ECO:0000313" key="3">
    <source>
        <dbReference type="Proteomes" id="UP000289323"/>
    </source>
</evidence>
<dbReference type="NCBIfam" id="NF041278">
    <property type="entry name" value="CmcJ_NvfI_EfuI"/>
    <property type="match status" value="1"/>
</dbReference>
<sequence>MAAADVVNPALFDRQQAAVSPAIANDGRAAPHNVRTVLNYYKDPGDGTPPAPFYVGKSFEQQQALRPTVSVEVEVTDISGSEDKYTLDSHGFQIVRHESKEKQFLDEEQIKSIYYPETEQLLKDVTGATRVLIFDHTIRRPPKPNGDENALLRGPVRNVHIDQSYTAAVNRVRYHLPDEAEELLKKRFQIINVWRPIKTILKDPLGVADAHSVAESDLVGAALIYPNRKGETFAVKPNPAHRWYFKYAQRPDEVTLIKCYDSVTTPGVARRIPHSAFTDPAEEDKEPRESIEVRTLVFYDY</sequence>